<gene>
    <name evidence="2" type="ORF">RFI_13608</name>
</gene>
<feature type="compositionally biased region" description="Basic and acidic residues" evidence="1">
    <location>
        <begin position="845"/>
        <end position="854"/>
    </location>
</feature>
<protein>
    <submittedName>
        <fullName evidence="2">Uncharacterized protein</fullName>
    </submittedName>
</protein>
<evidence type="ECO:0000256" key="1">
    <source>
        <dbReference type="SAM" id="MobiDB-lite"/>
    </source>
</evidence>
<dbReference type="EMBL" id="ASPP01009844">
    <property type="protein sequence ID" value="ETO23571.1"/>
    <property type="molecule type" value="Genomic_DNA"/>
</dbReference>
<evidence type="ECO:0000313" key="2">
    <source>
        <dbReference type="EMBL" id="ETO23571.1"/>
    </source>
</evidence>
<accession>X6NC21</accession>
<dbReference type="Proteomes" id="UP000023152">
    <property type="component" value="Unassembled WGS sequence"/>
</dbReference>
<feature type="region of interest" description="Disordered" evidence="1">
    <location>
        <begin position="782"/>
        <end position="874"/>
    </location>
</feature>
<dbReference type="AlphaFoldDB" id="X6NC21"/>
<reference evidence="2 3" key="1">
    <citation type="journal article" date="2013" name="Curr. Biol.">
        <title>The Genome of the Foraminiferan Reticulomyxa filosa.</title>
        <authorList>
            <person name="Glockner G."/>
            <person name="Hulsmann N."/>
            <person name="Schleicher M."/>
            <person name="Noegel A.A."/>
            <person name="Eichinger L."/>
            <person name="Gallinger C."/>
            <person name="Pawlowski J."/>
            <person name="Sierra R."/>
            <person name="Euteneuer U."/>
            <person name="Pillet L."/>
            <person name="Moustafa A."/>
            <person name="Platzer M."/>
            <person name="Groth M."/>
            <person name="Szafranski K."/>
            <person name="Schliwa M."/>
        </authorList>
    </citation>
    <scope>NUCLEOTIDE SEQUENCE [LARGE SCALE GENOMIC DNA]</scope>
</reference>
<feature type="compositionally biased region" description="Basic residues" evidence="1">
    <location>
        <begin position="801"/>
        <end position="811"/>
    </location>
</feature>
<name>X6NC21_RETFI</name>
<feature type="compositionally biased region" description="Basic and acidic residues" evidence="1">
    <location>
        <begin position="812"/>
        <end position="824"/>
    </location>
</feature>
<feature type="compositionally biased region" description="Basic and acidic residues" evidence="1">
    <location>
        <begin position="785"/>
        <end position="794"/>
    </location>
</feature>
<sequence length="938" mass="108566">MFRNNDLTSAEFSIRVYIETLIRKVEQAQKEKIDVEMKELRNLRYYATAGDVKFHTQEEARRYIIEKVNVMKGKTSMEEKLKDMSTIVSEILENKRFFTEQEASSTITLIQEAIKTDEERVERSETVANKRFTKALEELKSQAVATKYISQLDNELEGKTDEQKLQILIKKSTELGEGITKGEKSVRIKLRELINHRQRIINKALGNKIAMENQTNLMNAIASNNKEEIKKALIQTKESYTKRQQQQSVTDAETIVFTNHYFLLSTMENKEQKQVEEKKIEEQKSVEENVKAHPIVETNQITQTTKTYDKKLGKLQIKQKTHQLRNSKNKRTMEIVAFVKREDISVTEKLSAISKYLDFHARDILRNPLGYSADGIKDELNNPPNENVSKKGKFNNTNKKLIDDSMKNSDDFGIDQRKILLKKKFIQPISNHIELGMDENEYKKEIDTTKSFALEKKISTDDPEDDKKNNKELKSLQIEYRAFLRELKIMTDLGNIPAYKPEVLTLYRGLFMDSVPNFKEMNKEAYELSKSNDLSVESLEMLQTNNTDIANRIKNYIQFAGAVILQKAKYNATNDPALLRYIDSQFTGLTNHQVFRDSENSGDYSYSNDFIGFQLKTLAKDYFSKFMVIKDNEAREKWFLDYFTQREMFLLMKPHLRGIGEPEFHAMRMVILSASSGKKIEPVSKPLSKPLKRKKRAGKEVWEGDFEEEVARQSELTLPDVGTITQEEKTRRLEEEPGPAEILANIKAAKRSRTQLRPKKNIEIQKQIKAILAPVVETNKNVPLPEEKKSDEVHMTLPSKQKSKRQSRKKTRENQEKMLKERSGEMAASRSRSRRAKSTVLKPPKKNDKSEKSTRKSIQKTIGDLPPSQEKKIPMSYVGEDYFSSEAESDDEKPYMMTIRKSSKRRIKKGKKFFGKAVNVGGELPRESSKLIRLPKKL</sequence>
<keyword evidence="3" id="KW-1185">Reference proteome</keyword>
<comment type="caution">
    <text evidence="2">The sequence shown here is derived from an EMBL/GenBank/DDBJ whole genome shotgun (WGS) entry which is preliminary data.</text>
</comment>
<organism evidence="2 3">
    <name type="scientific">Reticulomyxa filosa</name>
    <dbReference type="NCBI Taxonomy" id="46433"/>
    <lineage>
        <taxon>Eukaryota</taxon>
        <taxon>Sar</taxon>
        <taxon>Rhizaria</taxon>
        <taxon>Retaria</taxon>
        <taxon>Foraminifera</taxon>
        <taxon>Monothalamids</taxon>
        <taxon>Reticulomyxidae</taxon>
        <taxon>Reticulomyxa</taxon>
    </lineage>
</organism>
<proteinExistence type="predicted"/>
<evidence type="ECO:0000313" key="3">
    <source>
        <dbReference type="Proteomes" id="UP000023152"/>
    </source>
</evidence>